<evidence type="ECO:0000259" key="6">
    <source>
        <dbReference type="Pfam" id="PF04542"/>
    </source>
</evidence>
<dbReference type="InterPro" id="IPR036388">
    <property type="entry name" value="WH-like_DNA-bd_sf"/>
</dbReference>
<dbReference type="SUPFAM" id="SSF88946">
    <property type="entry name" value="Sigma2 domain of RNA polymerase sigma factors"/>
    <property type="match status" value="1"/>
</dbReference>
<organism evidence="8 9">
    <name type="scientific">Prauserella cavernicola</name>
    <dbReference type="NCBI Taxonomy" id="2800127"/>
    <lineage>
        <taxon>Bacteria</taxon>
        <taxon>Bacillati</taxon>
        <taxon>Actinomycetota</taxon>
        <taxon>Actinomycetes</taxon>
        <taxon>Pseudonocardiales</taxon>
        <taxon>Pseudonocardiaceae</taxon>
        <taxon>Prauserella</taxon>
    </lineage>
</organism>
<name>A0A934V4T5_9PSEU</name>
<evidence type="ECO:0000259" key="7">
    <source>
        <dbReference type="Pfam" id="PF04545"/>
    </source>
</evidence>
<dbReference type="AlphaFoldDB" id="A0A934V4T5"/>
<dbReference type="InterPro" id="IPR007630">
    <property type="entry name" value="RNA_pol_sigma70_r4"/>
</dbReference>
<dbReference type="InterPro" id="IPR007627">
    <property type="entry name" value="RNA_pol_sigma70_r2"/>
</dbReference>
<evidence type="ECO:0000256" key="1">
    <source>
        <dbReference type="ARBA" id="ARBA00023015"/>
    </source>
</evidence>
<feature type="region of interest" description="Disordered" evidence="5">
    <location>
        <begin position="148"/>
        <end position="181"/>
    </location>
</feature>
<keyword evidence="2" id="KW-0731">Sigma factor</keyword>
<dbReference type="GO" id="GO:0003677">
    <property type="term" value="F:DNA binding"/>
    <property type="evidence" value="ECO:0007669"/>
    <property type="project" value="UniProtKB-KW"/>
</dbReference>
<dbReference type="NCBIfam" id="TIGR02937">
    <property type="entry name" value="sigma70-ECF"/>
    <property type="match status" value="1"/>
</dbReference>
<keyword evidence="1" id="KW-0805">Transcription regulation</keyword>
<comment type="caution">
    <text evidence="8">The sequence shown here is derived from an EMBL/GenBank/DDBJ whole genome shotgun (WGS) entry which is preliminary data.</text>
</comment>
<dbReference type="GO" id="GO:0016987">
    <property type="term" value="F:sigma factor activity"/>
    <property type="evidence" value="ECO:0007669"/>
    <property type="project" value="UniProtKB-KW"/>
</dbReference>
<dbReference type="Gene3D" id="1.20.120.1810">
    <property type="match status" value="1"/>
</dbReference>
<feature type="compositionally biased region" description="Low complexity" evidence="5">
    <location>
        <begin position="1"/>
        <end position="15"/>
    </location>
</feature>
<dbReference type="CDD" id="cd06171">
    <property type="entry name" value="Sigma70_r4"/>
    <property type="match status" value="1"/>
</dbReference>
<proteinExistence type="predicted"/>
<reference evidence="8" key="1">
    <citation type="submission" date="2020-12" db="EMBL/GenBank/DDBJ databases">
        <title>Prauserella sp. ASG 168, a novel actinomycete isolated from cave rock.</title>
        <authorList>
            <person name="Suriyachadkun C."/>
        </authorList>
    </citation>
    <scope>NUCLEOTIDE SEQUENCE</scope>
    <source>
        <strain evidence="8">ASG 168</strain>
    </source>
</reference>
<sequence length="245" mass="27623">MKNSIRAPARAQPAAGRYTPEPLDRRDDIVARYLPLADQLARRFAGRSEPYEDLQQAARLGLVRAASRYDGTRSFPKFAIPTILGELRHHFRDCTWPVHVPRRVQELGLALNRTTDDITVKEGHSPTRGELATALRVTPRDIDDAQRAINGRWTSSIDRDDASDAPAEPASEVPQQTDQTEPVADHLTLATLFAQLPERHQRVLRLRFYANMTQREIAHDVGVSQMHVSRLIHSALHTLRDGIEP</sequence>
<dbReference type="EMBL" id="JAENJH010000001">
    <property type="protein sequence ID" value="MBK1783928.1"/>
    <property type="molecule type" value="Genomic_DNA"/>
</dbReference>
<dbReference type="SUPFAM" id="SSF88659">
    <property type="entry name" value="Sigma3 and sigma4 domains of RNA polymerase sigma factors"/>
    <property type="match status" value="2"/>
</dbReference>
<protein>
    <submittedName>
        <fullName evidence="8">Sigma-70 family RNA polymerase sigma factor</fullName>
    </submittedName>
</protein>
<dbReference type="PANTHER" id="PTHR30385:SF4">
    <property type="entry name" value="RNA POLYMERASE SIGMA-E FACTOR"/>
    <property type="match status" value="1"/>
</dbReference>
<evidence type="ECO:0000256" key="4">
    <source>
        <dbReference type="ARBA" id="ARBA00023163"/>
    </source>
</evidence>
<dbReference type="Gene3D" id="1.10.10.10">
    <property type="entry name" value="Winged helix-like DNA-binding domain superfamily/Winged helix DNA-binding domain"/>
    <property type="match status" value="2"/>
</dbReference>
<evidence type="ECO:0000313" key="9">
    <source>
        <dbReference type="Proteomes" id="UP000635245"/>
    </source>
</evidence>
<feature type="domain" description="RNA polymerase sigma-70 region 2" evidence="6">
    <location>
        <begin position="30"/>
        <end position="93"/>
    </location>
</feature>
<keyword evidence="4" id="KW-0804">Transcription</keyword>
<evidence type="ECO:0000256" key="5">
    <source>
        <dbReference type="SAM" id="MobiDB-lite"/>
    </source>
</evidence>
<dbReference type="InterPro" id="IPR000943">
    <property type="entry name" value="RNA_pol_sigma70"/>
</dbReference>
<dbReference type="InterPro" id="IPR013324">
    <property type="entry name" value="RNA_pol_sigma_r3/r4-like"/>
</dbReference>
<accession>A0A934V4T5</accession>
<keyword evidence="3" id="KW-0238">DNA-binding</keyword>
<dbReference type="PRINTS" id="PR00046">
    <property type="entry name" value="SIGMA70FCT"/>
</dbReference>
<feature type="region of interest" description="Disordered" evidence="5">
    <location>
        <begin position="1"/>
        <end position="22"/>
    </location>
</feature>
<dbReference type="Pfam" id="PF04545">
    <property type="entry name" value="Sigma70_r4"/>
    <property type="match status" value="1"/>
</dbReference>
<gene>
    <name evidence="8" type="ORF">JHE00_06255</name>
</gene>
<dbReference type="RefSeq" id="WP_200315583.1">
    <property type="nucleotide sequence ID" value="NZ_JAENJH010000001.1"/>
</dbReference>
<keyword evidence="9" id="KW-1185">Reference proteome</keyword>
<dbReference type="InterPro" id="IPR013325">
    <property type="entry name" value="RNA_pol_sigma_r2"/>
</dbReference>
<evidence type="ECO:0000256" key="2">
    <source>
        <dbReference type="ARBA" id="ARBA00023082"/>
    </source>
</evidence>
<feature type="domain" description="RNA polymerase sigma-70 region 4" evidence="7">
    <location>
        <begin position="193"/>
        <end position="240"/>
    </location>
</feature>
<dbReference type="GO" id="GO:0006352">
    <property type="term" value="P:DNA-templated transcription initiation"/>
    <property type="evidence" value="ECO:0007669"/>
    <property type="project" value="InterPro"/>
</dbReference>
<dbReference type="PANTHER" id="PTHR30385">
    <property type="entry name" value="SIGMA FACTOR F FLAGELLAR"/>
    <property type="match status" value="1"/>
</dbReference>
<evidence type="ECO:0000313" key="8">
    <source>
        <dbReference type="EMBL" id="MBK1783928.1"/>
    </source>
</evidence>
<dbReference type="Proteomes" id="UP000635245">
    <property type="component" value="Unassembled WGS sequence"/>
</dbReference>
<dbReference type="InterPro" id="IPR014284">
    <property type="entry name" value="RNA_pol_sigma-70_dom"/>
</dbReference>
<dbReference type="Pfam" id="PF04542">
    <property type="entry name" value="Sigma70_r2"/>
    <property type="match status" value="1"/>
</dbReference>
<evidence type="ECO:0000256" key="3">
    <source>
        <dbReference type="ARBA" id="ARBA00023125"/>
    </source>
</evidence>